<dbReference type="AlphaFoldDB" id="C9MP93"/>
<proteinExistence type="predicted"/>
<organism evidence="2 3">
    <name type="scientific">Prevotella veroralis F0319</name>
    <dbReference type="NCBI Taxonomy" id="649761"/>
    <lineage>
        <taxon>Bacteria</taxon>
        <taxon>Pseudomonadati</taxon>
        <taxon>Bacteroidota</taxon>
        <taxon>Bacteroidia</taxon>
        <taxon>Bacteroidales</taxon>
        <taxon>Prevotellaceae</taxon>
        <taxon>Prevotella</taxon>
    </lineage>
</organism>
<sequence length="40" mass="4461">MADRRGRLSLLYGVTSNRTNNLSTRQPVPLSTLSNNLSTR</sequence>
<accession>C9MP93</accession>
<dbReference type="EMBL" id="ACVA01000031">
    <property type="protein sequence ID" value="EEX18896.1"/>
    <property type="molecule type" value="Genomic_DNA"/>
</dbReference>
<evidence type="ECO:0000313" key="3">
    <source>
        <dbReference type="Proteomes" id="UP000003327"/>
    </source>
</evidence>
<evidence type="ECO:0000256" key="1">
    <source>
        <dbReference type="SAM" id="MobiDB-lite"/>
    </source>
</evidence>
<evidence type="ECO:0000313" key="2">
    <source>
        <dbReference type="EMBL" id="EEX18896.1"/>
    </source>
</evidence>
<gene>
    <name evidence="2" type="ORF">HMPREF0973_01431</name>
</gene>
<keyword evidence="3" id="KW-1185">Reference proteome</keyword>
<reference evidence="2 3" key="1">
    <citation type="submission" date="2009-09" db="EMBL/GenBank/DDBJ databases">
        <authorList>
            <person name="Weinstock G."/>
            <person name="Sodergren E."/>
            <person name="Clifton S."/>
            <person name="Fulton L."/>
            <person name="Fulton B."/>
            <person name="Courtney L."/>
            <person name="Fronick C."/>
            <person name="Harrison M."/>
            <person name="Strong C."/>
            <person name="Farmer C."/>
            <person name="Delahaunty K."/>
            <person name="Markovic C."/>
            <person name="Hall O."/>
            <person name="Minx P."/>
            <person name="Tomlinson C."/>
            <person name="Mitreva M."/>
            <person name="Nelson J."/>
            <person name="Hou S."/>
            <person name="Wollam A."/>
            <person name="Pepin K.H."/>
            <person name="Johnson M."/>
            <person name="Bhonagiri V."/>
            <person name="Nash W.E."/>
            <person name="Warren W."/>
            <person name="Chinwalla A."/>
            <person name="Mardis E.R."/>
            <person name="Wilson R.K."/>
        </authorList>
    </citation>
    <scope>NUCLEOTIDE SEQUENCE [LARGE SCALE GENOMIC DNA]</scope>
    <source>
        <strain evidence="2 3">F0319</strain>
    </source>
</reference>
<dbReference type="HOGENOM" id="CLU_3294598_0_0_10"/>
<name>C9MP93_9BACT</name>
<feature type="region of interest" description="Disordered" evidence="1">
    <location>
        <begin position="19"/>
        <end position="40"/>
    </location>
</feature>
<comment type="caution">
    <text evidence="2">The sequence shown here is derived from an EMBL/GenBank/DDBJ whole genome shotgun (WGS) entry which is preliminary data.</text>
</comment>
<protein>
    <submittedName>
        <fullName evidence="2">Uncharacterized protein</fullName>
    </submittedName>
</protein>
<dbReference type="Proteomes" id="UP000003327">
    <property type="component" value="Unassembled WGS sequence"/>
</dbReference>